<dbReference type="GO" id="GO:0016705">
    <property type="term" value="F:oxidoreductase activity, acting on paired donors, with incorporation or reduction of molecular oxygen"/>
    <property type="evidence" value="ECO:0007669"/>
    <property type="project" value="InterPro"/>
</dbReference>
<feature type="binding site" evidence="6">
    <location>
        <position position="94"/>
    </location>
    <ligand>
        <name>FMN</name>
        <dbReference type="ChEBI" id="CHEBI:58210"/>
    </ligand>
</feature>
<protein>
    <submittedName>
        <fullName evidence="8">FMN-dependent oxidoreductase (Nitrilotriacetate monooxygenase family)</fullName>
    </submittedName>
</protein>
<organism evidence="8 9">
    <name type="scientific">Novosphingobium sediminicola</name>
    <dbReference type="NCBI Taxonomy" id="563162"/>
    <lineage>
        <taxon>Bacteria</taxon>
        <taxon>Pseudomonadati</taxon>
        <taxon>Pseudomonadota</taxon>
        <taxon>Alphaproteobacteria</taxon>
        <taxon>Sphingomonadales</taxon>
        <taxon>Sphingomonadaceae</taxon>
        <taxon>Novosphingobium</taxon>
    </lineage>
</organism>
<reference evidence="8 9" key="1">
    <citation type="submission" date="2020-08" db="EMBL/GenBank/DDBJ databases">
        <title>Genomic Encyclopedia of Type Strains, Phase IV (KMG-IV): sequencing the most valuable type-strain genomes for metagenomic binning, comparative biology and taxonomic classification.</title>
        <authorList>
            <person name="Goeker M."/>
        </authorList>
    </citation>
    <scope>NUCLEOTIDE SEQUENCE [LARGE SCALE GENOMIC DNA]</scope>
    <source>
        <strain evidence="8 9">DSM 27057</strain>
    </source>
</reference>
<dbReference type="Pfam" id="PF00296">
    <property type="entry name" value="Bac_luciferase"/>
    <property type="match status" value="1"/>
</dbReference>
<comment type="caution">
    <text evidence="8">The sequence shown here is derived from an EMBL/GenBank/DDBJ whole genome shotgun (WGS) entry which is preliminary data.</text>
</comment>
<feature type="binding site" evidence="6">
    <location>
        <position position="144"/>
    </location>
    <ligand>
        <name>FMN</name>
        <dbReference type="ChEBI" id="CHEBI:58210"/>
    </ligand>
</feature>
<sequence length="454" mass="49198">MKLLAFLMQTGGHIAGWRHPDAQAKALTDIAYFRQCAAAAERGLFDAVFIADSVGYPPAKSAETFACLETPKLDPASIVAHLCATTSQLGFICTASTSYSQPYELARRLASIDHISGGRIGWNMVASTMENEAHNFGRAAHYGHTERYERAEEFVAVAKRLWDSWEDAAMVADKASGRYVDPARLHGVDFRGDHFAVAGPLNVPRGPQGHPVLVQAGASETGKRFAARHAEVIFTSHPSPDTARAFRAEMHDLLAEIGRAPESLKIMAAITPIVAPTREEAQAIQRELDALIPTPVAIGKLEGLLGNFDLSGHDPDGPLPDVPQSHLSQSTWEQVVGLARRENLSIAELARRVAAGRTSRSIAGSAADIADELQHWYESGAADGFVITPAYLPAGLEAFVEGVVPELQRRGLFRKEYEGETLRDRLGLARPANGYETGEYAHVQPEIWPLKGDA</sequence>
<proteinExistence type="inferred from homology"/>
<feature type="binding site" evidence="6">
    <location>
        <position position="52"/>
    </location>
    <ligand>
        <name>FMN</name>
        <dbReference type="ChEBI" id="CHEBI:58210"/>
    </ligand>
</feature>
<name>A0A7W6CH36_9SPHN</name>
<dbReference type="Gene3D" id="3.20.20.30">
    <property type="entry name" value="Luciferase-like domain"/>
    <property type="match status" value="1"/>
</dbReference>
<keyword evidence="9" id="KW-1185">Reference proteome</keyword>
<evidence type="ECO:0000256" key="5">
    <source>
        <dbReference type="ARBA" id="ARBA00033748"/>
    </source>
</evidence>
<dbReference type="InterPro" id="IPR016215">
    <property type="entry name" value="NTA_MOA"/>
</dbReference>
<feature type="domain" description="Luciferase-like" evidence="7">
    <location>
        <begin position="17"/>
        <end position="381"/>
    </location>
</feature>
<dbReference type="InterPro" id="IPR036661">
    <property type="entry name" value="Luciferase-like_sf"/>
</dbReference>
<dbReference type="GO" id="GO:0004497">
    <property type="term" value="F:monooxygenase activity"/>
    <property type="evidence" value="ECO:0007669"/>
    <property type="project" value="UniProtKB-KW"/>
</dbReference>
<dbReference type="SUPFAM" id="SSF51679">
    <property type="entry name" value="Bacterial luciferase-like"/>
    <property type="match status" value="1"/>
</dbReference>
<dbReference type="NCBIfam" id="TIGR03860">
    <property type="entry name" value="FMN_nitrolo"/>
    <property type="match status" value="1"/>
</dbReference>
<keyword evidence="4 8" id="KW-0503">Monooxygenase</keyword>
<dbReference type="RefSeq" id="WP_183623556.1">
    <property type="nucleotide sequence ID" value="NZ_JACIDX010000003.1"/>
</dbReference>
<evidence type="ECO:0000256" key="1">
    <source>
        <dbReference type="ARBA" id="ARBA00022630"/>
    </source>
</evidence>
<evidence type="ECO:0000256" key="6">
    <source>
        <dbReference type="PIRSR" id="PIRSR000337-1"/>
    </source>
</evidence>
<dbReference type="PIRSF" id="PIRSF000337">
    <property type="entry name" value="NTA_MOA"/>
    <property type="match status" value="1"/>
</dbReference>
<feature type="binding site" evidence="6">
    <location>
        <position position="219"/>
    </location>
    <ligand>
        <name>FMN</name>
        <dbReference type="ChEBI" id="CHEBI:58210"/>
    </ligand>
</feature>
<keyword evidence="1 6" id="KW-0285">Flavoprotein</keyword>
<keyword evidence="2 6" id="KW-0288">FMN</keyword>
<feature type="binding site" evidence="6">
    <location>
        <position position="148"/>
    </location>
    <ligand>
        <name>FMN</name>
        <dbReference type="ChEBI" id="CHEBI:58210"/>
    </ligand>
</feature>
<evidence type="ECO:0000259" key="7">
    <source>
        <dbReference type="Pfam" id="PF00296"/>
    </source>
</evidence>
<dbReference type="InterPro" id="IPR051260">
    <property type="entry name" value="Diverse_substr_monoxygenases"/>
</dbReference>
<dbReference type="PANTHER" id="PTHR30011:SF16">
    <property type="entry name" value="C2H2 FINGER DOMAIN TRANSCRIPTION FACTOR (EUROFUNG)-RELATED"/>
    <property type="match status" value="1"/>
</dbReference>
<evidence type="ECO:0000256" key="3">
    <source>
        <dbReference type="ARBA" id="ARBA00023002"/>
    </source>
</evidence>
<dbReference type="EMBL" id="JACIDX010000003">
    <property type="protein sequence ID" value="MBB3954233.1"/>
    <property type="molecule type" value="Genomic_DNA"/>
</dbReference>
<evidence type="ECO:0000256" key="2">
    <source>
        <dbReference type="ARBA" id="ARBA00022643"/>
    </source>
</evidence>
<dbReference type="AlphaFoldDB" id="A0A7W6CH36"/>
<dbReference type="PANTHER" id="PTHR30011">
    <property type="entry name" value="ALKANESULFONATE MONOOXYGENASE-RELATED"/>
    <property type="match status" value="1"/>
</dbReference>
<gene>
    <name evidence="8" type="ORF">GGR38_001160</name>
</gene>
<comment type="similarity">
    <text evidence="5">Belongs to the NtaA/SnaA/DszA monooxygenase family.</text>
</comment>
<dbReference type="CDD" id="cd01095">
    <property type="entry name" value="Nitrilotriacetate_monoxgenase"/>
    <property type="match status" value="1"/>
</dbReference>
<keyword evidence="3" id="KW-0560">Oxidoreductase</keyword>
<evidence type="ECO:0000256" key="4">
    <source>
        <dbReference type="ARBA" id="ARBA00023033"/>
    </source>
</evidence>
<evidence type="ECO:0000313" key="8">
    <source>
        <dbReference type="EMBL" id="MBB3954233.1"/>
    </source>
</evidence>
<accession>A0A7W6CH36</accession>
<dbReference type="Proteomes" id="UP000548867">
    <property type="component" value="Unassembled WGS sequence"/>
</dbReference>
<evidence type="ECO:0000313" key="9">
    <source>
        <dbReference type="Proteomes" id="UP000548867"/>
    </source>
</evidence>
<dbReference type="InterPro" id="IPR011251">
    <property type="entry name" value="Luciferase-like_dom"/>
</dbReference>